<proteinExistence type="predicted"/>
<dbReference type="PROSITE" id="PS51272">
    <property type="entry name" value="SLH"/>
    <property type="match status" value="2"/>
</dbReference>
<dbReference type="SUPFAM" id="SSF49373">
    <property type="entry name" value="Invasin/intimin cell-adhesion fragments"/>
    <property type="match status" value="1"/>
</dbReference>
<feature type="domain" description="SLH" evidence="1">
    <location>
        <begin position="302"/>
        <end position="366"/>
    </location>
</feature>
<name>W0FGA6_9BACT</name>
<dbReference type="Gene3D" id="3.80.10.10">
    <property type="entry name" value="Ribonuclease Inhibitor"/>
    <property type="match status" value="1"/>
</dbReference>
<dbReference type="InterPro" id="IPR026906">
    <property type="entry name" value="LRR_5"/>
</dbReference>
<protein>
    <submittedName>
        <fullName evidence="2">Cell wall/surface repeat protein</fullName>
    </submittedName>
</protein>
<dbReference type="EMBL" id="KC246771">
    <property type="protein sequence ID" value="AHF23658.1"/>
    <property type="molecule type" value="Genomic_DNA"/>
</dbReference>
<feature type="non-terminal residue" evidence="2">
    <location>
        <position position="1"/>
    </location>
</feature>
<dbReference type="InterPro" id="IPR001119">
    <property type="entry name" value="SLH_dom"/>
</dbReference>
<organism evidence="2">
    <name type="scientific">uncultured bacterium Contig1532b</name>
    <dbReference type="NCBI Taxonomy" id="1393450"/>
    <lineage>
        <taxon>Bacteria</taxon>
        <taxon>environmental samples</taxon>
    </lineage>
</organism>
<dbReference type="Pfam" id="PF02368">
    <property type="entry name" value="Big_2"/>
    <property type="match status" value="1"/>
</dbReference>
<dbReference type="Pfam" id="PF13306">
    <property type="entry name" value="LRR_5"/>
    <property type="match status" value="1"/>
</dbReference>
<dbReference type="InterPro" id="IPR032675">
    <property type="entry name" value="LRR_dom_sf"/>
</dbReference>
<evidence type="ECO:0000313" key="2">
    <source>
        <dbReference type="EMBL" id="AHF23658.1"/>
    </source>
</evidence>
<dbReference type="Gene3D" id="2.60.40.1080">
    <property type="match status" value="1"/>
</dbReference>
<dbReference type="AlphaFoldDB" id="W0FGA6"/>
<dbReference type="Pfam" id="PF00395">
    <property type="entry name" value="SLH"/>
    <property type="match status" value="3"/>
</dbReference>
<accession>W0FGA6</accession>
<reference evidence="2" key="1">
    <citation type="journal article" date="2013" name="PLoS ONE">
        <title>Metagenomic insights into the carbohydrate-active enzymes carried by the microorganisms adhering to solid digesta in the rumen of cows.</title>
        <authorList>
            <person name="Wang L."/>
            <person name="Hatem A."/>
            <person name="Catalyurek U.V."/>
            <person name="Morrison M."/>
            <person name="Yu Z."/>
        </authorList>
    </citation>
    <scope>NUCLEOTIDE SEQUENCE</scope>
</reference>
<sequence length="485" mass="53784">DGVLTISGTGEVKASFAQSMPADIRLKVKTIVVEEGITSLGENAFSNIPNVTTIKLPGTLTKIGSKCFAYDSALTDVYIKPSVKSIGDDLTWTGYYWASDHSTVQKRVTIHCRSGSYADQFAQDKKHIIVYPQLLIADKTAAYNKEPQAVEPAGMADVSGSVTYKYYTDKDCKNQVTPADNGSLKTGSAPSNVGTYYVKAAVNDPYWGKITSNVAVLKINKDPDTKSNMVLRYTSGKKIQVNIICGNTMLLKTDEKYTWISYSSSDAAIASVDQEGNIKAVKAGSVQVTSYSSLGTTIFDIRVLYKDVKDPGDFWYGPTYYLTDSGVVKGYDEQTKFKPANVCTRAQMVTFIWRLEGCPKPKAKTCRFGDVKKEDYFFKAVIWGNENHIVEGYSDGTFGPGKVCARRHAVTFLWRLAGKPEPKTAKNKFSDVKTSDYFYKATLWASEKKILAGYDDGTFRPDGECLRRQMVTFLYKYDKFVNDKG</sequence>
<dbReference type="InterPro" id="IPR008964">
    <property type="entry name" value="Invasin/intimin_cell_adhesion"/>
</dbReference>
<feature type="domain" description="SLH" evidence="1">
    <location>
        <begin position="425"/>
        <end position="485"/>
    </location>
</feature>
<evidence type="ECO:0000259" key="1">
    <source>
        <dbReference type="PROSITE" id="PS51272"/>
    </source>
</evidence>
<dbReference type="InterPro" id="IPR003343">
    <property type="entry name" value="Big_2"/>
</dbReference>